<keyword evidence="2" id="KW-0936">Ethylene signaling pathway</keyword>
<sequence>MLPPQSSPALAALSAEEAIIVAALTHVIANGRGAPPPAPPFPSMATGWHRGHVGEPSPSPSPAHIVPVHDRSPCEKGLMPPPAHELPPMASPWPQEAQRGTAAARRGYRGVRQRRWGKWVAEIRDPKKKARVWLGTFLTPEAAAHAYDAAALRLRGSHAKLNFPENTSMSRCHPPPAASVGSREPGSGWDRAVDRSPCPEMVRRRDGTDACVGGENGRFLGFWSIGTSSPSPEPKPKCSAAPGDAPLLSESHATGSSGMEEDARNSWDWERTDGERWWS</sequence>
<gene>
    <name evidence="11" type="ORF">URODEC1_LOCUS49319</name>
</gene>
<dbReference type="InterPro" id="IPR001471">
    <property type="entry name" value="AP2/ERF_dom"/>
</dbReference>
<dbReference type="GO" id="GO:0009873">
    <property type="term" value="P:ethylene-activated signaling pathway"/>
    <property type="evidence" value="ECO:0007669"/>
    <property type="project" value="UniProtKB-KW"/>
</dbReference>
<evidence type="ECO:0000256" key="5">
    <source>
        <dbReference type="ARBA" id="ARBA00023159"/>
    </source>
</evidence>
<keyword evidence="4" id="KW-0238">DNA-binding</keyword>
<feature type="region of interest" description="Disordered" evidence="9">
    <location>
        <begin position="165"/>
        <end position="195"/>
    </location>
</feature>
<dbReference type="PROSITE" id="PS51032">
    <property type="entry name" value="AP2_ERF"/>
    <property type="match status" value="1"/>
</dbReference>
<evidence type="ECO:0000256" key="8">
    <source>
        <dbReference type="ARBA" id="ARBA00024343"/>
    </source>
</evidence>
<dbReference type="PANTHER" id="PTHR31657">
    <property type="entry name" value="ETHYLENE-RESPONSIVE TRANSCRIPTION FACTOR ERF061"/>
    <property type="match status" value="1"/>
</dbReference>
<keyword evidence="5" id="KW-0010">Activator</keyword>
<protein>
    <recommendedName>
        <fullName evidence="10">AP2/ERF domain-containing protein</fullName>
    </recommendedName>
</protein>
<evidence type="ECO:0000256" key="7">
    <source>
        <dbReference type="ARBA" id="ARBA00023242"/>
    </source>
</evidence>
<evidence type="ECO:0000256" key="2">
    <source>
        <dbReference type="ARBA" id="ARBA00022745"/>
    </source>
</evidence>
<evidence type="ECO:0000256" key="6">
    <source>
        <dbReference type="ARBA" id="ARBA00023163"/>
    </source>
</evidence>
<dbReference type="GO" id="GO:0005634">
    <property type="term" value="C:nucleus"/>
    <property type="evidence" value="ECO:0007669"/>
    <property type="project" value="UniProtKB-SubCell"/>
</dbReference>
<reference evidence="12" key="1">
    <citation type="submission" date="2024-06" db="EMBL/GenBank/DDBJ databases">
        <authorList>
            <person name="Ryan C."/>
        </authorList>
    </citation>
    <scope>NUCLEOTIDE SEQUENCE [LARGE SCALE GENOMIC DNA]</scope>
</reference>
<feature type="domain" description="AP2/ERF" evidence="10">
    <location>
        <begin position="107"/>
        <end position="164"/>
    </location>
</feature>
<dbReference type="InterPro" id="IPR016177">
    <property type="entry name" value="DNA-bd_dom_sf"/>
</dbReference>
<evidence type="ECO:0000256" key="3">
    <source>
        <dbReference type="ARBA" id="ARBA00023015"/>
    </source>
</evidence>
<name>A0ABC8ZZ25_9POAL</name>
<dbReference type="InterPro" id="IPR051758">
    <property type="entry name" value="ERF/AP2-like"/>
</dbReference>
<evidence type="ECO:0000313" key="12">
    <source>
        <dbReference type="Proteomes" id="UP001497457"/>
    </source>
</evidence>
<evidence type="ECO:0000256" key="4">
    <source>
        <dbReference type="ARBA" id="ARBA00023125"/>
    </source>
</evidence>
<keyword evidence="6" id="KW-0804">Transcription</keyword>
<dbReference type="Pfam" id="PF00847">
    <property type="entry name" value="AP2"/>
    <property type="match status" value="1"/>
</dbReference>
<reference evidence="11 12" key="2">
    <citation type="submission" date="2024-10" db="EMBL/GenBank/DDBJ databases">
        <authorList>
            <person name="Ryan C."/>
        </authorList>
    </citation>
    <scope>NUCLEOTIDE SEQUENCE [LARGE SCALE GENOMIC DNA]</scope>
</reference>
<accession>A0ABC8ZZ25</accession>
<keyword evidence="7" id="KW-0539">Nucleus</keyword>
<dbReference type="InterPro" id="IPR036955">
    <property type="entry name" value="AP2/ERF_dom_sf"/>
</dbReference>
<keyword evidence="12" id="KW-1185">Reference proteome</keyword>
<dbReference type="GO" id="GO:0000976">
    <property type="term" value="F:transcription cis-regulatory region binding"/>
    <property type="evidence" value="ECO:0007669"/>
    <property type="project" value="UniProtKB-ARBA"/>
</dbReference>
<evidence type="ECO:0000313" key="11">
    <source>
        <dbReference type="EMBL" id="CAL4968915.1"/>
    </source>
</evidence>
<comment type="similarity">
    <text evidence="8">Belongs to the AP2/ERF transcription factor family. ERF subfamily.</text>
</comment>
<dbReference type="FunFam" id="3.30.730.10:FF:000001">
    <property type="entry name" value="Ethylene-responsive transcription factor 2"/>
    <property type="match status" value="1"/>
</dbReference>
<dbReference type="EMBL" id="OZ075112">
    <property type="protein sequence ID" value="CAL4968915.1"/>
    <property type="molecule type" value="Genomic_DNA"/>
</dbReference>
<evidence type="ECO:0000256" key="1">
    <source>
        <dbReference type="ARBA" id="ARBA00004123"/>
    </source>
</evidence>
<dbReference type="Gene3D" id="3.30.730.10">
    <property type="entry name" value="AP2/ERF domain"/>
    <property type="match status" value="1"/>
</dbReference>
<dbReference type="CDD" id="cd00018">
    <property type="entry name" value="AP2"/>
    <property type="match status" value="1"/>
</dbReference>
<dbReference type="SMART" id="SM00380">
    <property type="entry name" value="AP2"/>
    <property type="match status" value="1"/>
</dbReference>
<proteinExistence type="inferred from homology"/>
<dbReference type="Proteomes" id="UP001497457">
    <property type="component" value="Chromosome 2b"/>
</dbReference>
<feature type="compositionally biased region" description="Basic and acidic residues" evidence="9">
    <location>
        <begin position="261"/>
        <end position="279"/>
    </location>
</feature>
<feature type="region of interest" description="Disordered" evidence="9">
    <location>
        <begin position="224"/>
        <end position="279"/>
    </location>
</feature>
<evidence type="ECO:0000256" key="9">
    <source>
        <dbReference type="SAM" id="MobiDB-lite"/>
    </source>
</evidence>
<evidence type="ECO:0000259" key="10">
    <source>
        <dbReference type="PROSITE" id="PS51032"/>
    </source>
</evidence>
<organism evidence="11 12">
    <name type="scientific">Urochloa decumbens</name>
    <dbReference type="NCBI Taxonomy" id="240449"/>
    <lineage>
        <taxon>Eukaryota</taxon>
        <taxon>Viridiplantae</taxon>
        <taxon>Streptophyta</taxon>
        <taxon>Embryophyta</taxon>
        <taxon>Tracheophyta</taxon>
        <taxon>Spermatophyta</taxon>
        <taxon>Magnoliopsida</taxon>
        <taxon>Liliopsida</taxon>
        <taxon>Poales</taxon>
        <taxon>Poaceae</taxon>
        <taxon>PACMAD clade</taxon>
        <taxon>Panicoideae</taxon>
        <taxon>Panicodae</taxon>
        <taxon>Paniceae</taxon>
        <taxon>Melinidinae</taxon>
        <taxon>Urochloa</taxon>
    </lineage>
</organism>
<dbReference type="AlphaFoldDB" id="A0ABC8ZZ25"/>
<comment type="subcellular location">
    <subcellularLocation>
        <location evidence="1">Nucleus</location>
    </subcellularLocation>
</comment>
<dbReference type="PRINTS" id="PR00367">
    <property type="entry name" value="ETHRSPELEMNT"/>
</dbReference>
<dbReference type="PANTHER" id="PTHR31657:SF87">
    <property type="entry name" value="ETHYLENE-RESPONSIVE TRANSCRIPTION FACTOR RAP2-13"/>
    <property type="match status" value="1"/>
</dbReference>
<dbReference type="SUPFAM" id="SSF54171">
    <property type="entry name" value="DNA-binding domain"/>
    <property type="match status" value="1"/>
</dbReference>
<keyword evidence="3" id="KW-0805">Transcription regulation</keyword>